<name>A0AAV2YVR3_9STRA</name>
<evidence type="ECO:0008006" key="4">
    <source>
        <dbReference type="Google" id="ProtNLM"/>
    </source>
</evidence>
<organism evidence="2 3">
    <name type="scientific">Lagenidium giganteum</name>
    <dbReference type="NCBI Taxonomy" id="4803"/>
    <lineage>
        <taxon>Eukaryota</taxon>
        <taxon>Sar</taxon>
        <taxon>Stramenopiles</taxon>
        <taxon>Oomycota</taxon>
        <taxon>Peronosporomycetes</taxon>
        <taxon>Pythiales</taxon>
        <taxon>Pythiaceae</taxon>
    </lineage>
</organism>
<protein>
    <recommendedName>
        <fullName evidence="4">Abnormal spindle-like microcephaly-associated protein</fullName>
    </recommendedName>
</protein>
<accession>A0AAV2YVR3</accession>
<gene>
    <name evidence="2" type="ORF">N0F65_010241</name>
</gene>
<evidence type="ECO:0000313" key="3">
    <source>
        <dbReference type="Proteomes" id="UP001146120"/>
    </source>
</evidence>
<evidence type="ECO:0000256" key="1">
    <source>
        <dbReference type="SAM" id="MobiDB-lite"/>
    </source>
</evidence>
<reference evidence="2" key="2">
    <citation type="journal article" date="2023" name="Microbiol Resour">
        <title>Decontamination and Annotation of the Draft Genome Sequence of the Oomycete Lagenidium giganteum ARSEF 373.</title>
        <authorList>
            <person name="Morgan W.R."/>
            <person name="Tartar A."/>
        </authorList>
    </citation>
    <scope>NUCLEOTIDE SEQUENCE</scope>
    <source>
        <strain evidence="2">ARSEF 373</strain>
    </source>
</reference>
<reference evidence="2" key="1">
    <citation type="submission" date="2022-11" db="EMBL/GenBank/DDBJ databases">
        <authorList>
            <person name="Morgan W.R."/>
            <person name="Tartar A."/>
        </authorList>
    </citation>
    <scope>NUCLEOTIDE SEQUENCE</scope>
    <source>
        <strain evidence="2">ARSEF 373</strain>
    </source>
</reference>
<keyword evidence="3" id="KW-1185">Reference proteome</keyword>
<dbReference type="Proteomes" id="UP001146120">
    <property type="component" value="Unassembled WGS sequence"/>
</dbReference>
<sequence length="558" mass="62490">MRALLGRQGDGNDKRNLLPETKKQSQRDGRGGVAAMATTTTTPSSSITVLRLGGSTQSMPPTAIAAAGAKVTPSSNWIGRLRASRAQRRQAYFDNKAAIRTALASSSPSVQRTTKLSKMVSGFSNRIIGPLRSGLARIFRGNKVLQAIHKALERVLRPNAARRLAEELLKEKRQRRQSCLKKLFQALAELGRTQIRARRRRVRRDVAAHLASSFCEQLVTTTTKALAVRLAREQYRARLYHSALCIQTRWRSILQGRAHEEARKNDLLEFLSSQTKALGAHRAREQQQRQGRINVIQSTVQRAIREGAQRIAARLVQRVWRGHRARRRCERIRQNRRRKQLKSLQRERVQKARSALFGGKTDERTQAATIQARIDSRKMRSPMPLPPRGQRYVNSKVRSSMLAPLDLQEAPTMSALTLAKVNRVPFAMFERICEAQAKVNPNNLWVAIPVAHTMTPDDDDVKSDVSMQQHHSNNSAASQYPAPRRHGQLLPLAHSKASKPRRGKFVTTTFDWVPATLLQHEFQAFAKSSSPTPATTASPSPSPTPLLSSRPGLRSSPE</sequence>
<evidence type="ECO:0000313" key="2">
    <source>
        <dbReference type="EMBL" id="DAZ99157.1"/>
    </source>
</evidence>
<feature type="compositionally biased region" description="Polar residues" evidence="1">
    <location>
        <begin position="465"/>
        <end position="478"/>
    </location>
</feature>
<comment type="caution">
    <text evidence="2">The sequence shown here is derived from an EMBL/GenBank/DDBJ whole genome shotgun (WGS) entry which is preliminary data.</text>
</comment>
<dbReference type="AlphaFoldDB" id="A0AAV2YVR3"/>
<dbReference type="EMBL" id="DAKRPA010000089">
    <property type="protein sequence ID" value="DAZ99157.1"/>
    <property type="molecule type" value="Genomic_DNA"/>
</dbReference>
<proteinExistence type="predicted"/>
<feature type="compositionally biased region" description="Low complexity" evidence="1">
    <location>
        <begin position="528"/>
        <end position="558"/>
    </location>
</feature>
<feature type="region of interest" description="Disordered" evidence="1">
    <location>
        <begin position="1"/>
        <end position="40"/>
    </location>
</feature>
<feature type="region of interest" description="Disordered" evidence="1">
    <location>
        <begin position="526"/>
        <end position="558"/>
    </location>
</feature>
<feature type="region of interest" description="Disordered" evidence="1">
    <location>
        <begin position="456"/>
        <end position="482"/>
    </location>
</feature>
<feature type="compositionally biased region" description="Basic and acidic residues" evidence="1">
    <location>
        <begin position="10"/>
        <end position="30"/>
    </location>
</feature>
<dbReference type="PROSITE" id="PS50096">
    <property type="entry name" value="IQ"/>
    <property type="match status" value="1"/>
</dbReference>